<evidence type="ECO:0000313" key="3">
    <source>
        <dbReference type="Proteomes" id="UP000824201"/>
    </source>
</evidence>
<dbReference type="SUPFAM" id="SSF81901">
    <property type="entry name" value="HCP-like"/>
    <property type="match status" value="2"/>
</dbReference>
<dbReference type="Pfam" id="PF08238">
    <property type="entry name" value="Sel1"/>
    <property type="match status" value="4"/>
</dbReference>
<dbReference type="SMART" id="SM00671">
    <property type="entry name" value="SEL1"/>
    <property type="match status" value="6"/>
</dbReference>
<dbReference type="Gene3D" id="3.40.50.300">
    <property type="entry name" value="P-loop containing nucleotide triphosphate hydrolases"/>
    <property type="match status" value="1"/>
</dbReference>
<reference evidence="2" key="2">
    <citation type="journal article" date="2021" name="PeerJ">
        <title>Extensive microbial diversity within the chicken gut microbiome revealed by metagenomics and culture.</title>
        <authorList>
            <person name="Gilroy R."/>
            <person name="Ravi A."/>
            <person name="Getino M."/>
            <person name="Pursley I."/>
            <person name="Horton D.L."/>
            <person name="Alikhan N.F."/>
            <person name="Baker D."/>
            <person name="Gharbi K."/>
            <person name="Hall N."/>
            <person name="Watson M."/>
            <person name="Adriaenssens E.M."/>
            <person name="Foster-Nyarko E."/>
            <person name="Jarju S."/>
            <person name="Secka A."/>
            <person name="Antonio M."/>
            <person name="Oren A."/>
            <person name="Chaudhuri R.R."/>
            <person name="La Ragione R."/>
            <person name="Hildebrand F."/>
            <person name="Pallen M.J."/>
        </authorList>
    </citation>
    <scope>NUCLEOTIDE SEQUENCE</scope>
    <source>
        <strain evidence="2">ChiW13-3771</strain>
    </source>
</reference>
<comment type="caution">
    <text evidence="2">The sequence shown here is derived from an EMBL/GenBank/DDBJ whole genome shotgun (WGS) entry which is preliminary data.</text>
</comment>
<dbReference type="Gene3D" id="1.25.40.10">
    <property type="entry name" value="Tetratricopeptide repeat domain"/>
    <property type="match status" value="2"/>
</dbReference>
<dbReference type="SMART" id="SM00220">
    <property type="entry name" value="S_TKc"/>
    <property type="match status" value="1"/>
</dbReference>
<dbReference type="Proteomes" id="UP000824201">
    <property type="component" value="Unassembled WGS sequence"/>
</dbReference>
<evidence type="ECO:0000313" key="2">
    <source>
        <dbReference type="EMBL" id="HIR87598.1"/>
    </source>
</evidence>
<feature type="domain" description="Protein kinase" evidence="1">
    <location>
        <begin position="19"/>
        <end position="315"/>
    </location>
</feature>
<dbReference type="InterPro" id="IPR008266">
    <property type="entry name" value="Tyr_kinase_AS"/>
</dbReference>
<accession>A0A9D1JBX7</accession>
<dbReference type="GO" id="GO:0005524">
    <property type="term" value="F:ATP binding"/>
    <property type="evidence" value="ECO:0007669"/>
    <property type="project" value="InterPro"/>
</dbReference>
<sequence>MNLDRVPREGVIDDGKTRYKLIRCIGRGGSSLIYEAKAINSEDEEYVRTYLVKELYPYTKKNLFFRDQDTGKIYAIDETAKQMLERYKERMKTEAERAALISENIDAYVQPPIQNEGIFIDQKSQNVYIIYDKKTGMTLLEFLESNEFINLSYQERCKKFILPFLFQLYEALKILHINGYCHGDIAPDNLFINNKGQIEGISKDLFLIDFNSCFLIENQPKDWIYSYKEGFSPVELCNYEGRKLGPSVDTYSFIAVFFYMLTKKIPGGNIWRDLRKIEKNFSSPVWEQIRKIFHKGLKSNPKNRYQDFSETGQLLQDLKELNNRLNLRGGVTKAYLWEKVKMIHEEKDWNYNPILLPPTKEGIELSKFIQEDRQDNIVIIGDAGIGKSSLVKAYLKKYSNYYSDNPCCRIPLIIRFNQYNRYKRDAFEHKNQTRQNLGVKQEFLILLNLIIQTYELKEENQIDDQTIKEGLLREFCKKPVNGKKEYIIVLEDFHSLDFSIRNWVKKEFQSAVDDWKNVSFIITERTEEMPLSSIDKALHLQLLSMDQVLSYMEAVLPQNSVDQEQSILKSLRSNHIQQFLRIPQFIVLYSSFLKQNWEEKQLPQTAAQLLSEYFFGEVRLQLSRNEREGYFASDDGGIRIVGEQVISYEFITIMIRFLLPVLAFEMEKTPQKALTSQQFRMVIRKFMPLVPIEENQGIYQEEDWENYLDCIGMEQRKQYNTVWREFSSQWDRLISIFGKERAQKDYEETVEMIFLDCMKILVMEQNQYVFFHDSYQEFFCAYYYYQKLNYWETMGKSMLEEDWEIAPSENVKKYLGELLLVVPDLKTVYRTCEKASVCGILAKACYYNFKNNGEIWLEKERNWVEKQQELGDPYAYYLLALLEKRVGDEARKEKNYEEARKRKEIEVKFMKQASDNGIVEAYYYMGIYYQQGKGDLQDYDLARKYFYRAMESGNNLAIVKLAGLLEQKFDDPLGAIYYYWKGADHNLPQAYTSLARLFEEQNIISANPKVQEEYLKKGAMQMDSRSICDLADFYLKQKNEREAIRWYQMGVRLNNNRAICSYGTCLENGIGIEKNEEEAWKYYEKAEKAGKGLNPKLILCKAICYIWGKGVPKDIEKAKQLLKQGLEFLENKNTELPKREMQLKEVFVQLLGQMEQNNVLIRRNYIEIEDYIEAVKQDQ</sequence>
<dbReference type="SUPFAM" id="SSF52540">
    <property type="entry name" value="P-loop containing nucleoside triphosphate hydrolases"/>
    <property type="match status" value="1"/>
</dbReference>
<gene>
    <name evidence="2" type="ORF">IAC96_01480</name>
</gene>
<evidence type="ECO:0000259" key="1">
    <source>
        <dbReference type="PROSITE" id="PS50011"/>
    </source>
</evidence>
<organism evidence="2 3">
    <name type="scientific">Candidatus Fimimorpha faecalis</name>
    <dbReference type="NCBI Taxonomy" id="2840824"/>
    <lineage>
        <taxon>Bacteria</taxon>
        <taxon>Bacillati</taxon>
        <taxon>Bacillota</taxon>
        <taxon>Clostridia</taxon>
        <taxon>Eubacteriales</taxon>
        <taxon>Candidatus Fimimorpha</taxon>
    </lineage>
</organism>
<name>A0A9D1JBX7_9FIRM</name>
<dbReference type="InterPro" id="IPR011990">
    <property type="entry name" value="TPR-like_helical_dom_sf"/>
</dbReference>
<dbReference type="AlphaFoldDB" id="A0A9D1JBX7"/>
<dbReference type="InterPro" id="IPR027417">
    <property type="entry name" value="P-loop_NTPase"/>
</dbReference>
<dbReference type="PROSITE" id="PS50011">
    <property type="entry name" value="PROTEIN_KINASE_DOM"/>
    <property type="match status" value="1"/>
</dbReference>
<dbReference type="InterPro" id="IPR050767">
    <property type="entry name" value="Sel1_AlgK"/>
</dbReference>
<dbReference type="InterPro" id="IPR006597">
    <property type="entry name" value="Sel1-like"/>
</dbReference>
<dbReference type="Gene3D" id="1.10.510.10">
    <property type="entry name" value="Transferase(Phosphotransferase) domain 1"/>
    <property type="match status" value="1"/>
</dbReference>
<dbReference type="EMBL" id="DVHN01000014">
    <property type="protein sequence ID" value="HIR87598.1"/>
    <property type="molecule type" value="Genomic_DNA"/>
</dbReference>
<dbReference type="PROSITE" id="PS00109">
    <property type="entry name" value="PROTEIN_KINASE_TYR"/>
    <property type="match status" value="1"/>
</dbReference>
<protein>
    <submittedName>
        <fullName evidence="2">SEL1-like repeat protein</fullName>
    </submittedName>
</protein>
<dbReference type="Pfam" id="PF00069">
    <property type="entry name" value="Pkinase"/>
    <property type="match status" value="1"/>
</dbReference>
<dbReference type="InterPro" id="IPR011009">
    <property type="entry name" value="Kinase-like_dom_sf"/>
</dbReference>
<dbReference type="PANTHER" id="PTHR11102">
    <property type="entry name" value="SEL-1-LIKE PROTEIN"/>
    <property type="match status" value="1"/>
</dbReference>
<reference evidence="2" key="1">
    <citation type="submission" date="2020-10" db="EMBL/GenBank/DDBJ databases">
        <authorList>
            <person name="Gilroy R."/>
        </authorList>
    </citation>
    <scope>NUCLEOTIDE SEQUENCE</scope>
    <source>
        <strain evidence="2">ChiW13-3771</strain>
    </source>
</reference>
<dbReference type="InterPro" id="IPR000719">
    <property type="entry name" value="Prot_kinase_dom"/>
</dbReference>
<dbReference type="PANTHER" id="PTHR11102:SF160">
    <property type="entry name" value="ERAD-ASSOCIATED E3 UBIQUITIN-PROTEIN LIGASE COMPONENT HRD3"/>
    <property type="match status" value="1"/>
</dbReference>
<dbReference type="GO" id="GO:0004672">
    <property type="term" value="F:protein kinase activity"/>
    <property type="evidence" value="ECO:0007669"/>
    <property type="project" value="InterPro"/>
</dbReference>
<proteinExistence type="predicted"/>
<dbReference type="SUPFAM" id="SSF56112">
    <property type="entry name" value="Protein kinase-like (PK-like)"/>
    <property type="match status" value="1"/>
</dbReference>